<feature type="binding site" evidence="9">
    <location>
        <position position="221"/>
    </location>
    <ligand>
        <name>1-deoxy-D-xylulose 5-phosphate</name>
        <dbReference type="ChEBI" id="CHEBI:57792"/>
    </ligand>
</feature>
<dbReference type="SUPFAM" id="SSF55347">
    <property type="entry name" value="Glyceraldehyde-3-phosphate dehydrogenase-like, C-terminal domain"/>
    <property type="match status" value="1"/>
</dbReference>
<dbReference type="EMBL" id="CM001167">
    <property type="protein sequence ID" value="EGJ70266.1"/>
    <property type="molecule type" value="Genomic_DNA"/>
</dbReference>
<evidence type="ECO:0000256" key="5">
    <source>
        <dbReference type="ARBA" id="ARBA00023002"/>
    </source>
</evidence>
<feature type="domain" description="DXP reductoisomerase C-terminal" evidence="12">
    <location>
        <begin position="264"/>
        <end position="379"/>
    </location>
</feature>
<feature type="binding site" evidence="9">
    <location>
        <position position="224"/>
    </location>
    <ligand>
        <name>Mn(2+)</name>
        <dbReference type="ChEBI" id="CHEBI:29035"/>
    </ligand>
</feature>
<keyword evidence="3 9" id="KW-0479">Metal-binding</keyword>
<keyword evidence="7 9" id="KW-0414">Isoprene biosynthesis</keyword>
<dbReference type="InterPro" id="IPR013644">
    <property type="entry name" value="DXP_reductoisomerase_C"/>
</dbReference>
<evidence type="ECO:0000256" key="8">
    <source>
        <dbReference type="ARBA" id="ARBA00048543"/>
    </source>
</evidence>
<feature type="binding site" evidence="9">
    <location>
        <position position="127"/>
    </location>
    <ligand>
        <name>NADPH</name>
        <dbReference type="ChEBI" id="CHEBI:57783"/>
    </ligand>
</feature>
<feature type="binding site" evidence="9">
    <location>
        <position position="18"/>
    </location>
    <ligand>
        <name>NADPH</name>
        <dbReference type="ChEBI" id="CHEBI:57783"/>
    </ligand>
</feature>
<evidence type="ECO:0000313" key="14">
    <source>
        <dbReference type="Proteomes" id="UP000018439"/>
    </source>
</evidence>
<feature type="binding site" evidence="9">
    <location>
        <position position="179"/>
    </location>
    <ligand>
        <name>1-deoxy-D-xylulose 5-phosphate</name>
        <dbReference type="ChEBI" id="CHEBI:57792"/>
    </ligand>
</feature>
<dbReference type="PIRSF" id="PIRSF006205">
    <property type="entry name" value="Dxp_reductismrs"/>
    <property type="match status" value="1"/>
</dbReference>
<dbReference type="PANTHER" id="PTHR30525">
    <property type="entry name" value="1-DEOXY-D-XYLULOSE 5-PHOSPHATE REDUCTOISOMERASE"/>
    <property type="match status" value="1"/>
</dbReference>
<dbReference type="Pfam" id="PF13288">
    <property type="entry name" value="DXPR_C"/>
    <property type="match status" value="1"/>
</dbReference>
<dbReference type="Proteomes" id="UP000018439">
    <property type="component" value="Chromosome"/>
</dbReference>
<evidence type="ECO:0000256" key="2">
    <source>
        <dbReference type="ARBA" id="ARBA00006825"/>
    </source>
</evidence>
<feature type="binding site" evidence="9">
    <location>
        <position position="16"/>
    </location>
    <ligand>
        <name>NADPH</name>
        <dbReference type="ChEBI" id="CHEBI:57783"/>
    </ligand>
</feature>
<evidence type="ECO:0000256" key="1">
    <source>
        <dbReference type="ARBA" id="ARBA00005094"/>
    </source>
</evidence>
<dbReference type="NCBIfam" id="NF009114">
    <property type="entry name" value="PRK12464.1"/>
    <property type="match status" value="1"/>
</dbReference>
<feature type="domain" description="1-deoxy-D-xylulose 5-phosphate reductoisomerase C-terminal" evidence="11">
    <location>
        <begin position="149"/>
        <end position="232"/>
    </location>
</feature>
<feature type="binding site" evidence="9">
    <location>
        <position position="202"/>
    </location>
    <ligand>
        <name>1-deoxy-D-xylulose 5-phosphate</name>
        <dbReference type="ChEBI" id="CHEBI:57792"/>
    </ligand>
</feature>
<keyword evidence="6 9" id="KW-0464">Manganese</keyword>
<dbReference type="eggNOG" id="COG0743">
    <property type="taxonomic scope" value="Bacteria"/>
</dbReference>
<evidence type="ECO:0000259" key="11">
    <source>
        <dbReference type="Pfam" id="PF08436"/>
    </source>
</evidence>
<dbReference type="EC" id="1.1.1.267" evidence="9"/>
<evidence type="ECO:0000256" key="6">
    <source>
        <dbReference type="ARBA" id="ARBA00023211"/>
    </source>
</evidence>
<dbReference type="GO" id="GO:0016853">
    <property type="term" value="F:isomerase activity"/>
    <property type="evidence" value="ECO:0007669"/>
    <property type="project" value="UniProtKB-KW"/>
</dbReference>
<dbReference type="Pfam" id="PF02670">
    <property type="entry name" value="DXP_reductoisom"/>
    <property type="match status" value="1"/>
</dbReference>
<dbReference type="InterPro" id="IPR026877">
    <property type="entry name" value="DXPR_C"/>
</dbReference>
<reference evidence="13 14" key="1">
    <citation type="journal article" date="2011" name="Stand. Genomic Sci.">
        <title>Non-contiguous finished genome sequence of Bacteroides coprosuis type strain (PC139).</title>
        <authorList>
            <person name="Land M."/>
            <person name="Held B."/>
            <person name="Gronow S."/>
            <person name="Abt B."/>
            <person name="Lucas S."/>
            <person name="Del Rio T.G."/>
            <person name="Nolan M."/>
            <person name="Tice H."/>
            <person name="Cheng J.F."/>
            <person name="Pitluck S."/>
            <person name="Liolios K."/>
            <person name="Pagani I."/>
            <person name="Ivanova N."/>
            <person name="Mavromatis K."/>
            <person name="Mikhailova N."/>
            <person name="Pati A."/>
            <person name="Tapia R."/>
            <person name="Han C."/>
            <person name="Goodwin L."/>
            <person name="Chen A."/>
            <person name="Palaniappan K."/>
            <person name="Hauser L."/>
            <person name="Brambilla E.M."/>
            <person name="Rohde M."/>
            <person name="Goker M."/>
            <person name="Detter J.C."/>
            <person name="Woyke T."/>
            <person name="Bristow J."/>
            <person name="Eisen J.A."/>
            <person name="Markowitz V."/>
            <person name="Hugenholtz P."/>
            <person name="Kyrpides N.C."/>
            <person name="Klenk H.P."/>
            <person name="Lapidus A."/>
        </authorList>
    </citation>
    <scope>NUCLEOTIDE SEQUENCE</scope>
    <source>
        <strain evidence="13 14">DSM 18011</strain>
    </source>
</reference>
<accession>F3ZNS7</accession>
<comment type="catalytic activity">
    <reaction evidence="8">
        <text>2-C-methyl-D-erythritol 4-phosphate + NADP(+) = 1-deoxy-D-xylulose 5-phosphate + NADPH + H(+)</text>
        <dbReference type="Rhea" id="RHEA:13717"/>
        <dbReference type="ChEBI" id="CHEBI:15378"/>
        <dbReference type="ChEBI" id="CHEBI:57783"/>
        <dbReference type="ChEBI" id="CHEBI:57792"/>
        <dbReference type="ChEBI" id="CHEBI:58262"/>
        <dbReference type="ChEBI" id="CHEBI:58349"/>
        <dbReference type="EC" id="1.1.1.267"/>
    </reaction>
    <physiologicalReaction direction="right-to-left" evidence="8">
        <dbReference type="Rhea" id="RHEA:13719"/>
    </physiologicalReaction>
</comment>
<feature type="binding site" evidence="9">
    <location>
        <position position="208"/>
    </location>
    <ligand>
        <name>NADPH</name>
        <dbReference type="ChEBI" id="CHEBI:57783"/>
    </ligand>
</feature>
<feature type="binding site" evidence="9">
    <location>
        <position position="15"/>
    </location>
    <ligand>
        <name>NADPH</name>
        <dbReference type="ChEBI" id="CHEBI:57783"/>
    </ligand>
</feature>
<dbReference type="NCBIfam" id="TIGR00243">
    <property type="entry name" value="Dxr"/>
    <property type="match status" value="1"/>
</dbReference>
<dbReference type="SUPFAM" id="SSF69055">
    <property type="entry name" value="1-deoxy-D-xylulose-5-phosphate reductoisomerase, C-terminal domain"/>
    <property type="match status" value="1"/>
</dbReference>
<feature type="binding site" evidence="9">
    <location>
        <position position="224"/>
    </location>
    <ligand>
        <name>1-deoxy-D-xylulose 5-phosphate</name>
        <dbReference type="ChEBI" id="CHEBI:57792"/>
    </ligand>
</feature>
<dbReference type="InterPro" id="IPR013512">
    <property type="entry name" value="DXP_reductoisomerase_N"/>
</dbReference>
<protein>
    <recommendedName>
        <fullName evidence="9">1-deoxy-D-xylulose 5-phosphate reductoisomerase</fullName>
        <shortName evidence="9">DXP reductoisomerase</shortName>
        <ecNumber evidence="9">1.1.1.267</ecNumber>
    </recommendedName>
    <alternativeName>
        <fullName evidence="9">1-deoxyxylulose-5-phosphate reductoisomerase</fullName>
    </alternativeName>
    <alternativeName>
        <fullName evidence="9">2-C-methyl-D-erythritol 4-phosphate synthase</fullName>
    </alternativeName>
</protein>
<keyword evidence="9" id="KW-0460">Magnesium</keyword>
<keyword evidence="4 9" id="KW-0521">NADP</keyword>
<name>F3ZNS7_9BACE</name>
<comment type="cofactor">
    <cofactor evidence="9">
        <name>Mg(2+)</name>
        <dbReference type="ChEBI" id="CHEBI:18420"/>
    </cofactor>
    <cofactor evidence="9">
        <name>Mn(2+)</name>
        <dbReference type="ChEBI" id="CHEBI:29035"/>
    </cofactor>
</comment>
<dbReference type="SUPFAM" id="SSF51735">
    <property type="entry name" value="NAD(P)-binding Rossmann-fold domains"/>
    <property type="match status" value="1"/>
</dbReference>
<dbReference type="PANTHER" id="PTHR30525:SF0">
    <property type="entry name" value="1-DEOXY-D-XYLULOSE 5-PHOSPHATE REDUCTOISOMERASE, CHLOROPLASTIC"/>
    <property type="match status" value="1"/>
</dbReference>
<feature type="domain" description="1-deoxy-D-xylulose 5-phosphate reductoisomerase N-terminal" evidence="10">
    <location>
        <begin position="9"/>
        <end position="135"/>
    </location>
</feature>
<dbReference type="Gene3D" id="3.40.50.720">
    <property type="entry name" value="NAD(P)-binding Rossmann-like Domain"/>
    <property type="match status" value="1"/>
</dbReference>
<feature type="binding site" evidence="9">
    <location>
        <position position="129"/>
    </location>
    <ligand>
        <name>NADPH</name>
        <dbReference type="ChEBI" id="CHEBI:57783"/>
    </ligand>
</feature>
<evidence type="ECO:0000256" key="9">
    <source>
        <dbReference type="HAMAP-Rule" id="MF_00183"/>
    </source>
</evidence>
<dbReference type="GO" id="GO:0051484">
    <property type="term" value="P:isopentenyl diphosphate biosynthetic process, methylerythritol 4-phosphate pathway involved in terpenoid biosynthetic process"/>
    <property type="evidence" value="ECO:0007669"/>
    <property type="project" value="UniProtKB-ARBA"/>
</dbReference>
<evidence type="ECO:0000256" key="4">
    <source>
        <dbReference type="ARBA" id="ARBA00022857"/>
    </source>
</evidence>
<dbReference type="GO" id="GO:0070402">
    <property type="term" value="F:NADPH binding"/>
    <property type="evidence" value="ECO:0007669"/>
    <property type="project" value="InterPro"/>
</dbReference>
<dbReference type="GO" id="GO:0030604">
    <property type="term" value="F:1-deoxy-D-xylulose-5-phosphate reductoisomerase activity"/>
    <property type="evidence" value="ECO:0007669"/>
    <property type="project" value="UniProtKB-UniRule"/>
</dbReference>
<dbReference type="HOGENOM" id="CLU_035714_4_0_10"/>
<feature type="binding site" evidence="9">
    <location>
        <position position="153"/>
    </location>
    <ligand>
        <name>Mn(2+)</name>
        <dbReference type="ChEBI" id="CHEBI:29035"/>
    </ligand>
</feature>
<dbReference type="GO" id="GO:0030145">
    <property type="term" value="F:manganese ion binding"/>
    <property type="evidence" value="ECO:0007669"/>
    <property type="project" value="TreeGrafter"/>
</dbReference>
<dbReference type="STRING" id="679937.Bcop_0046"/>
<dbReference type="InterPro" id="IPR003821">
    <property type="entry name" value="DXP_reductoisomerase"/>
</dbReference>
<evidence type="ECO:0000259" key="12">
    <source>
        <dbReference type="Pfam" id="PF13288"/>
    </source>
</evidence>
<comment type="function">
    <text evidence="9">Catalyzes the NADPH-dependent rearrangement and reduction of 1-deoxy-D-xylulose-5-phosphate (DXP) to 2-C-methyl-D-erythritol 4-phosphate (MEP).</text>
</comment>
<dbReference type="Gene3D" id="1.10.1740.10">
    <property type="match status" value="1"/>
</dbReference>
<organism evidence="13 14">
    <name type="scientific">Bacteroides coprosuis DSM 18011</name>
    <dbReference type="NCBI Taxonomy" id="679937"/>
    <lineage>
        <taxon>Bacteria</taxon>
        <taxon>Pseudomonadati</taxon>
        <taxon>Bacteroidota</taxon>
        <taxon>Bacteroidia</taxon>
        <taxon>Bacteroidales</taxon>
        <taxon>Bacteroidaceae</taxon>
        <taxon>Bacteroides</taxon>
    </lineage>
</organism>
<keyword evidence="13" id="KW-0413">Isomerase</keyword>
<evidence type="ECO:0000313" key="13">
    <source>
        <dbReference type="EMBL" id="EGJ70266.1"/>
    </source>
</evidence>
<dbReference type="UniPathway" id="UPA00056">
    <property type="reaction ID" value="UER00092"/>
</dbReference>
<comment type="similarity">
    <text evidence="2 9">Belongs to the DXR family.</text>
</comment>
<dbReference type="HAMAP" id="MF_00183">
    <property type="entry name" value="DXP_reductoisom"/>
    <property type="match status" value="1"/>
</dbReference>
<comment type="pathway">
    <text evidence="1 9">Isoprenoid biosynthesis; isopentenyl diphosphate biosynthesis via DXP pathway; isopentenyl diphosphate from 1-deoxy-D-xylulose 5-phosphate: step 1/6.</text>
</comment>
<dbReference type="InterPro" id="IPR036169">
    <property type="entry name" value="DXPR_C_sf"/>
</dbReference>
<feature type="binding site" evidence="9">
    <location>
        <position position="154"/>
    </location>
    <ligand>
        <name>1-deoxy-D-xylulose 5-phosphate</name>
        <dbReference type="ChEBI" id="CHEBI:57792"/>
    </ligand>
</feature>
<feature type="binding site" evidence="9">
    <location>
        <position position="155"/>
    </location>
    <ligand>
        <name>Mn(2+)</name>
        <dbReference type="ChEBI" id="CHEBI:29035"/>
    </ligand>
</feature>
<keyword evidence="14" id="KW-1185">Reference proteome</keyword>
<comment type="caution">
    <text evidence="9">Lacks conserved residue(s) required for the propagation of feature annotation.</text>
</comment>
<keyword evidence="5 9" id="KW-0560">Oxidoreductase</keyword>
<evidence type="ECO:0000256" key="7">
    <source>
        <dbReference type="ARBA" id="ARBA00023229"/>
    </source>
</evidence>
<evidence type="ECO:0000256" key="3">
    <source>
        <dbReference type="ARBA" id="ARBA00022723"/>
    </source>
</evidence>
<dbReference type="InterPro" id="IPR036291">
    <property type="entry name" value="NAD(P)-bd_dom_sf"/>
</dbReference>
<dbReference type="AlphaFoldDB" id="F3ZNS7"/>
<dbReference type="Pfam" id="PF08436">
    <property type="entry name" value="DXP_redisom_C"/>
    <property type="match status" value="1"/>
</dbReference>
<feature type="binding site" evidence="9">
    <location>
        <position position="215"/>
    </location>
    <ligand>
        <name>1-deoxy-D-xylulose 5-phosphate</name>
        <dbReference type="ChEBI" id="CHEBI:57792"/>
    </ligand>
</feature>
<evidence type="ECO:0000259" key="10">
    <source>
        <dbReference type="Pfam" id="PF02670"/>
    </source>
</evidence>
<feature type="binding site" evidence="9">
    <location>
        <position position="128"/>
    </location>
    <ligand>
        <name>1-deoxy-D-xylulose 5-phosphate</name>
        <dbReference type="ChEBI" id="CHEBI:57792"/>
    </ligand>
</feature>
<sequence length="391" mass="43104">MNEVRKKQIAILGSTGSIGTQALDVISEHPNLFEVYALTANNRVDELIQQARKFLPDVVVIANESKYSYLKESLQDLPIKVYAGADALTQIVTAHPIDIVLTAMVGYAGLKPTIEAIKAKKIIALANKETLVVAGELINSLAQEYRVPILPVDSEHSAIFQCLVGEYDNPIEKIILTASGGPFRTTSLGDLARVTKTQALKHPNWDMGAKITIDSASMMNKGFEVLEAKWLFGVDPSQIDVVVHPQSVIHSMVQFEDGSVKAQLGAPDMRTPIQYAFSYPNRVKSSVKRLSFVEYSTLTFETPDTTRFRNLALAYEAMHQAGNMPCILNAANEIVVSAFLKDKIGFLEMSDVIEQTMLKVAHLKTPSYDDYVATDSEARIFASEFVSKVMK</sequence>
<feature type="binding site" evidence="9">
    <location>
        <position position="17"/>
    </location>
    <ligand>
        <name>NADPH</name>
        <dbReference type="ChEBI" id="CHEBI:57783"/>
    </ligand>
</feature>
<feature type="binding site" evidence="9">
    <location>
        <position position="220"/>
    </location>
    <ligand>
        <name>1-deoxy-D-xylulose 5-phosphate</name>
        <dbReference type="ChEBI" id="CHEBI:57792"/>
    </ligand>
</feature>
<feature type="binding site" evidence="9">
    <location>
        <position position="155"/>
    </location>
    <ligand>
        <name>1-deoxy-D-xylulose 5-phosphate</name>
        <dbReference type="ChEBI" id="CHEBI:57792"/>
    </ligand>
</feature>
<proteinExistence type="inferred from homology"/>
<dbReference type="OrthoDB" id="9806546at2"/>
<gene>
    <name evidence="9" type="primary">dxr</name>
    <name evidence="13" type="ORF">Bcop_0046</name>
</gene>
<dbReference type="FunFam" id="3.40.50.720:FF:000045">
    <property type="entry name" value="1-deoxy-D-xylulose 5-phosphate reductoisomerase"/>
    <property type="match status" value="1"/>
</dbReference>